<dbReference type="Pfam" id="PF13458">
    <property type="entry name" value="Peripla_BP_6"/>
    <property type="match status" value="1"/>
</dbReference>
<reference evidence="6" key="1">
    <citation type="submission" date="2020-02" db="EMBL/GenBank/DDBJ databases">
        <authorList>
            <person name="Meier V. D."/>
        </authorList>
    </citation>
    <scope>NUCLEOTIDE SEQUENCE</scope>
    <source>
        <strain evidence="6">AVDCRST_MAG08</strain>
    </source>
</reference>
<dbReference type="PANTHER" id="PTHR30483:SF6">
    <property type="entry name" value="PERIPLASMIC BINDING PROTEIN OF ABC TRANSPORTER FOR NATURAL AMINO ACIDS"/>
    <property type="match status" value="1"/>
</dbReference>
<accession>A0A6J4JHP2</accession>
<sequence length="405" mass="43014">MGRWKGWLAAAAGLLACLGGARAEISDGVVRVGVLNDISGVFQDTNGPGSVMAARMAAEDFAGGGRGIRVEIVQGDHQNRADVGSALVRRWLDVDRVDAVVDVPNSAVGLAINTLLRDSRAALLASSTATSELTGAQCSPNTVQWVTDTWAIANSTAAGVMQRGGDSWYFLTVDYALGHGIVRDASSFIEARGGRVLGGARHPLGTSDLSSLLLQARSSRAKIVGLANAGADTINAVKQAAEFGVGPRSGQSLVAMLAFINDVHAMGLRAAQGVLLTEAFYWDMNEETRAWSRRFGERMGGNRVPSTNQAGVYSATLAYLRAVAAAGTDDARRAVPEMKRAPFRDPLFGDMAVRADGRAVHAMHLFEVKKPEESRYPFDYYNVVHTIPGEQAFRPVAEGGCPLVR</sequence>
<dbReference type="SUPFAM" id="SSF53822">
    <property type="entry name" value="Periplasmic binding protein-like I"/>
    <property type="match status" value="1"/>
</dbReference>
<organism evidence="6">
    <name type="scientific">uncultured Acetobacteraceae bacterium</name>
    <dbReference type="NCBI Taxonomy" id="169975"/>
    <lineage>
        <taxon>Bacteria</taxon>
        <taxon>Pseudomonadati</taxon>
        <taxon>Pseudomonadota</taxon>
        <taxon>Alphaproteobacteria</taxon>
        <taxon>Acetobacterales</taxon>
        <taxon>Acetobacteraceae</taxon>
        <taxon>environmental samples</taxon>
    </lineage>
</organism>
<keyword evidence="3" id="KW-0813">Transport</keyword>
<feature type="chain" id="PRO_5026945938" evidence="4">
    <location>
        <begin position="24"/>
        <end position="405"/>
    </location>
</feature>
<dbReference type="InterPro" id="IPR028082">
    <property type="entry name" value="Peripla_BP_I"/>
</dbReference>
<feature type="signal peptide" evidence="4">
    <location>
        <begin position="1"/>
        <end position="23"/>
    </location>
</feature>
<dbReference type="CDD" id="cd06327">
    <property type="entry name" value="PBP1_SBP-like"/>
    <property type="match status" value="1"/>
</dbReference>
<dbReference type="EMBL" id="CADCTG010000271">
    <property type="protein sequence ID" value="CAA9278334.1"/>
    <property type="molecule type" value="Genomic_DNA"/>
</dbReference>
<keyword evidence="3" id="KW-0029">Amino-acid transport</keyword>
<evidence type="ECO:0000256" key="4">
    <source>
        <dbReference type="SAM" id="SignalP"/>
    </source>
</evidence>
<evidence type="ECO:0000313" key="6">
    <source>
        <dbReference type="EMBL" id="CAA9278334.1"/>
    </source>
</evidence>
<proteinExistence type="inferred from homology"/>
<keyword evidence="2 4" id="KW-0732">Signal</keyword>
<dbReference type="PANTHER" id="PTHR30483">
    <property type="entry name" value="LEUCINE-SPECIFIC-BINDING PROTEIN"/>
    <property type="match status" value="1"/>
</dbReference>
<name>A0A6J4JHP2_9PROT</name>
<evidence type="ECO:0000256" key="2">
    <source>
        <dbReference type="ARBA" id="ARBA00022729"/>
    </source>
</evidence>
<evidence type="ECO:0000259" key="5">
    <source>
        <dbReference type="Pfam" id="PF13458"/>
    </source>
</evidence>
<dbReference type="GO" id="GO:0006865">
    <property type="term" value="P:amino acid transport"/>
    <property type="evidence" value="ECO:0007669"/>
    <property type="project" value="UniProtKB-KW"/>
</dbReference>
<dbReference type="PROSITE" id="PS51257">
    <property type="entry name" value="PROKAR_LIPOPROTEIN"/>
    <property type="match status" value="1"/>
</dbReference>
<gene>
    <name evidence="6" type="ORF">AVDCRST_MAG08-3619</name>
</gene>
<evidence type="ECO:0000256" key="1">
    <source>
        <dbReference type="ARBA" id="ARBA00010062"/>
    </source>
</evidence>
<dbReference type="AlphaFoldDB" id="A0A6J4JHP2"/>
<feature type="domain" description="Leucine-binding protein" evidence="5">
    <location>
        <begin position="30"/>
        <end position="369"/>
    </location>
</feature>
<evidence type="ECO:0000256" key="3">
    <source>
        <dbReference type="ARBA" id="ARBA00022970"/>
    </source>
</evidence>
<protein>
    <submittedName>
        <fullName evidence="6">ABC transporter, substrate-binding protein (Cluster 4, leucine/isoleucine/valine/benzoate)</fullName>
    </submittedName>
</protein>
<comment type="similarity">
    <text evidence="1">Belongs to the leucine-binding protein family.</text>
</comment>
<dbReference type="InterPro" id="IPR051010">
    <property type="entry name" value="BCAA_transport"/>
</dbReference>
<dbReference type="Gene3D" id="3.40.50.2300">
    <property type="match status" value="2"/>
</dbReference>
<dbReference type="InterPro" id="IPR028081">
    <property type="entry name" value="Leu-bd"/>
</dbReference>